<feature type="coiled-coil region" evidence="1">
    <location>
        <begin position="61"/>
        <end position="117"/>
    </location>
</feature>
<name>A0A0D3K745_EMIH1</name>
<reference evidence="3" key="2">
    <citation type="submission" date="2024-10" db="UniProtKB">
        <authorList>
            <consortium name="EnsemblProtists"/>
        </authorList>
    </citation>
    <scope>IDENTIFICATION</scope>
</reference>
<sequence length="305" mass="32875">MAGEAVTAMIVADDGGDDPLADRREDREAAAERERKAKVAKLKAQTANAMEVAPVDPLAWLSGLLEEKNRLAIANDDLRAQHATLAAEADRLRAERNAAVETHAQELKKRVAEFEDRDAKRRKLTVQQQYASALLGAVAEPKDRVLVRWPAGIVSVAKVLPAPAKAAPSLLHVECCITSDGDKIRDTVSPGAVEVVTKHNFERLLAEVLEPANLRKLAASGSNTAEPEPDFLRRAIKQSTVDVKEGLPAACDLPIEGLASRAEQRLDAGGDATPPEVKRKVKVETSDSEEEQEPTVEQGPTVESS</sequence>
<dbReference type="EnsemblProtists" id="EOD31580">
    <property type="protein sequence ID" value="EOD31580"/>
    <property type="gene ID" value="EMIHUDRAFT_112763"/>
</dbReference>
<dbReference type="PaxDb" id="2903-EOD31580"/>
<evidence type="ECO:0000256" key="2">
    <source>
        <dbReference type="SAM" id="MobiDB-lite"/>
    </source>
</evidence>
<feature type="compositionally biased region" description="Basic and acidic residues" evidence="2">
    <location>
        <begin position="276"/>
        <end position="285"/>
    </location>
</feature>
<organism evidence="3 4">
    <name type="scientific">Emiliania huxleyi (strain CCMP1516)</name>
    <dbReference type="NCBI Taxonomy" id="280463"/>
    <lineage>
        <taxon>Eukaryota</taxon>
        <taxon>Haptista</taxon>
        <taxon>Haptophyta</taxon>
        <taxon>Prymnesiophyceae</taxon>
        <taxon>Isochrysidales</taxon>
        <taxon>Noelaerhabdaceae</taxon>
        <taxon>Emiliania</taxon>
    </lineage>
</organism>
<dbReference type="Proteomes" id="UP000013827">
    <property type="component" value="Unassembled WGS sequence"/>
</dbReference>
<dbReference type="HOGENOM" id="CLU_1063300_0_0_1"/>
<evidence type="ECO:0000313" key="4">
    <source>
        <dbReference type="Proteomes" id="UP000013827"/>
    </source>
</evidence>
<dbReference type="RefSeq" id="XP_005784009.1">
    <property type="nucleotide sequence ID" value="XM_005783952.1"/>
</dbReference>
<reference evidence="4" key="1">
    <citation type="journal article" date="2013" name="Nature">
        <title>Pan genome of the phytoplankton Emiliania underpins its global distribution.</title>
        <authorList>
            <person name="Read B.A."/>
            <person name="Kegel J."/>
            <person name="Klute M.J."/>
            <person name="Kuo A."/>
            <person name="Lefebvre S.C."/>
            <person name="Maumus F."/>
            <person name="Mayer C."/>
            <person name="Miller J."/>
            <person name="Monier A."/>
            <person name="Salamov A."/>
            <person name="Young J."/>
            <person name="Aguilar M."/>
            <person name="Claverie J.M."/>
            <person name="Frickenhaus S."/>
            <person name="Gonzalez K."/>
            <person name="Herman E.K."/>
            <person name="Lin Y.C."/>
            <person name="Napier J."/>
            <person name="Ogata H."/>
            <person name="Sarno A.F."/>
            <person name="Shmutz J."/>
            <person name="Schroeder D."/>
            <person name="de Vargas C."/>
            <person name="Verret F."/>
            <person name="von Dassow P."/>
            <person name="Valentin K."/>
            <person name="Van de Peer Y."/>
            <person name="Wheeler G."/>
            <person name="Dacks J.B."/>
            <person name="Delwiche C.F."/>
            <person name="Dyhrman S.T."/>
            <person name="Glockner G."/>
            <person name="John U."/>
            <person name="Richards T."/>
            <person name="Worden A.Z."/>
            <person name="Zhang X."/>
            <person name="Grigoriev I.V."/>
            <person name="Allen A.E."/>
            <person name="Bidle K."/>
            <person name="Borodovsky M."/>
            <person name="Bowler C."/>
            <person name="Brownlee C."/>
            <person name="Cock J.M."/>
            <person name="Elias M."/>
            <person name="Gladyshev V.N."/>
            <person name="Groth M."/>
            <person name="Guda C."/>
            <person name="Hadaegh A."/>
            <person name="Iglesias-Rodriguez M.D."/>
            <person name="Jenkins J."/>
            <person name="Jones B.M."/>
            <person name="Lawson T."/>
            <person name="Leese F."/>
            <person name="Lindquist E."/>
            <person name="Lobanov A."/>
            <person name="Lomsadze A."/>
            <person name="Malik S.B."/>
            <person name="Marsh M.E."/>
            <person name="Mackinder L."/>
            <person name="Mock T."/>
            <person name="Mueller-Roeber B."/>
            <person name="Pagarete A."/>
            <person name="Parker M."/>
            <person name="Probert I."/>
            <person name="Quesneville H."/>
            <person name="Raines C."/>
            <person name="Rensing S.A."/>
            <person name="Riano-Pachon D.M."/>
            <person name="Richier S."/>
            <person name="Rokitta S."/>
            <person name="Shiraiwa Y."/>
            <person name="Soanes D.M."/>
            <person name="van der Giezen M."/>
            <person name="Wahlund T.M."/>
            <person name="Williams B."/>
            <person name="Wilson W."/>
            <person name="Wolfe G."/>
            <person name="Wurch L.L."/>
        </authorList>
    </citation>
    <scope>NUCLEOTIDE SEQUENCE</scope>
</reference>
<evidence type="ECO:0000313" key="3">
    <source>
        <dbReference type="EnsemblProtists" id="EOD31580"/>
    </source>
</evidence>
<dbReference type="GeneID" id="17276853"/>
<accession>A0A0D3K745</accession>
<keyword evidence="4" id="KW-1185">Reference proteome</keyword>
<feature type="compositionally biased region" description="Basic and acidic residues" evidence="2">
    <location>
        <begin position="20"/>
        <end position="34"/>
    </location>
</feature>
<dbReference type="AlphaFoldDB" id="A0A0D3K745"/>
<dbReference type="KEGG" id="ehx:EMIHUDRAFT_112763"/>
<protein>
    <submittedName>
        <fullName evidence="3">Uncharacterized protein</fullName>
    </submittedName>
</protein>
<evidence type="ECO:0000256" key="1">
    <source>
        <dbReference type="SAM" id="Coils"/>
    </source>
</evidence>
<proteinExistence type="predicted"/>
<keyword evidence="1" id="KW-0175">Coiled coil</keyword>
<feature type="region of interest" description="Disordered" evidence="2">
    <location>
        <begin position="1"/>
        <end position="34"/>
    </location>
</feature>
<feature type="region of interest" description="Disordered" evidence="2">
    <location>
        <begin position="262"/>
        <end position="305"/>
    </location>
</feature>